<accession>A0AA94PU59</accession>
<organism evidence="5 6">
    <name type="scientific">Pseudodesulfovibrio indicus</name>
    <dbReference type="NCBI Taxonomy" id="1716143"/>
    <lineage>
        <taxon>Bacteria</taxon>
        <taxon>Pseudomonadati</taxon>
        <taxon>Thermodesulfobacteriota</taxon>
        <taxon>Desulfovibrionia</taxon>
        <taxon>Desulfovibrionales</taxon>
        <taxon>Desulfovibrionaceae</taxon>
    </lineage>
</organism>
<dbReference type="Pfam" id="PF00589">
    <property type="entry name" value="Phage_integrase"/>
    <property type="match status" value="1"/>
</dbReference>
<dbReference type="PROSITE" id="PS51898">
    <property type="entry name" value="TYR_RECOMBINASE"/>
    <property type="match status" value="1"/>
</dbReference>
<dbReference type="InterPro" id="IPR010998">
    <property type="entry name" value="Integrase_recombinase_N"/>
</dbReference>
<evidence type="ECO:0000256" key="2">
    <source>
        <dbReference type="ARBA" id="ARBA00023125"/>
    </source>
</evidence>
<dbReference type="InterPro" id="IPR046668">
    <property type="entry name" value="DUF6538"/>
</dbReference>
<sequence length="553" mass="62585">MSRPTRLHRRKGSRNYYFRAKVPVDLQDIYGKREVFFSLKTSDRQEALQRVHMESVRLDQEFAEKRRQRDAEAAEKLSEIEVERITAIWRHGALRADEEARISGLSPIEFESWDEAITFAYAEARESLATGKIHSISRELDELLDEIGMKVAQRSEAYRQLAYALLKAKVETLEALKARHDGRVVKTPPKPALPLHATPAISDKDALTLSQTHERWASEHLAGGGSPKSVRDFGIYVRRFIELHGDMPIAQITKAHVREYKDAMLQLPVRASGPLRKMTVPQQLEYMRENPGIKTLTPRTVNDRALGAISAVLGWAETNDLIEQNPAAKVKVKAVKVKKTVRLPYTVDDLNAICRFPVYTEGERPQAGGGEAAKWLPLMGIFTGARLEELGQLTVDDIREEQGIAYFDMTATGRGKRRKTESSKRRVPIHSKLIEMGFLGYVEQMRKQGHSRLFPALVSQDEKVTAAWSKWWGRYARKHGGFDKLKVFHSFRHAFKDALREGGVQEEVSDALTGHAPTTEGRKYGGNGYPLKRLKEGIEKLCYPGLEIGHLKS</sequence>
<dbReference type="Gene3D" id="1.10.150.130">
    <property type="match status" value="1"/>
</dbReference>
<dbReference type="Proteomes" id="UP000295506">
    <property type="component" value="Unassembled WGS sequence"/>
</dbReference>
<dbReference type="InterPro" id="IPR050090">
    <property type="entry name" value="Tyrosine_recombinase_XerCD"/>
</dbReference>
<dbReference type="InterPro" id="IPR013762">
    <property type="entry name" value="Integrase-like_cat_sf"/>
</dbReference>
<feature type="domain" description="Tyr recombinase" evidence="4">
    <location>
        <begin position="340"/>
        <end position="539"/>
    </location>
</feature>
<evidence type="ECO:0000256" key="3">
    <source>
        <dbReference type="ARBA" id="ARBA00023172"/>
    </source>
</evidence>
<dbReference type="CDD" id="cd01184">
    <property type="entry name" value="INT_C_like_1"/>
    <property type="match status" value="1"/>
</dbReference>
<comment type="caution">
    <text evidence="5">The sequence shown here is derived from an EMBL/GenBank/DDBJ whole genome shotgun (WGS) entry which is preliminary data.</text>
</comment>
<keyword evidence="2" id="KW-0238">DNA-binding</keyword>
<dbReference type="PANTHER" id="PTHR30349:SF64">
    <property type="entry name" value="PROPHAGE INTEGRASE INTD-RELATED"/>
    <property type="match status" value="1"/>
</dbReference>
<dbReference type="InterPro" id="IPR011010">
    <property type="entry name" value="DNA_brk_join_enz"/>
</dbReference>
<dbReference type="GO" id="GO:0003677">
    <property type="term" value="F:DNA binding"/>
    <property type="evidence" value="ECO:0007669"/>
    <property type="project" value="UniProtKB-KW"/>
</dbReference>
<protein>
    <submittedName>
        <fullName evidence="5">Site-specific recombinase XerD</fullName>
    </submittedName>
</protein>
<dbReference type="Gene3D" id="1.10.443.10">
    <property type="entry name" value="Intergrase catalytic core"/>
    <property type="match status" value="1"/>
</dbReference>
<dbReference type="SUPFAM" id="SSF56349">
    <property type="entry name" value="DNA breaking-rejoining enzymes"/>
    <property type="match status" value="1"/>
</dbReference>
<keyword evidence="3" id="KW-0233">DNA recombination</keyword>
<dbReference type="GO" id="GO:0015074">
    <property type="term" value="P:DNA integration"/>
    <property type="evidence" value="ECO:0007669"/>
    <property type="project" value="InterPro"/>
</dbReference>
<dbReference type="EMBL" id="SOBK01000003">
    <property type="protein sequence ID" value="TDT89723.1"/>
    <property type="molecule type" value="Genomic_DNA"/>
</dbReference>
<evidence type="ECO:0000259" key="4">
    <source>
        <dbReference type="PROSITE" id="PS51898"/>
    </source>
</evidence>
<dbReference type="PANTHER" id="PTHR30349">
    <property type="entry name" value="PHAGE INTEGRASE-RELATED"/>
    <property type="match status" value="1"/>
</dbReference>
<evidence type="ECO:0000256" key="1">
    <source>
        <dbReference type="ARBA" id="ARBA00008857"/>
    </source>
</evidence>
<evidence type="ECO:0000313" key="6">
    <source>
        <dbReference type="Proteomes" id="UP000295506"/>
    </source>
</evidence>
<proteinExistence type="inferred from homology"/>
<dbReference type="Pfam" id="PF20172">
    <property type="entry name" value="DUF6538"/>
    <property type="match status" value="1"/>
</dbReference>
<dbReference type="GO" id="GO:0006310">
    <property type="term" value="P:DNA recombination"/>
    <property type="evidence" value="ECO:0007669"/>
    <property type="project" value="UniProtKB-KW"/>
</dbReference>
<comment type="similarity">
    <text evidence="1">Belongs to the 'phage' integrase family.</text>
</comment>
<gene>
    <name evidence="5" type="ORF">EDC59_10317</name>
</gene>
<name>A0AA94PU59_9BACT</name>
<dbReference type="AlphaFoldDB" id="A0AA94PU59"/>
<evidence type="ECO:0000313" key="5">
    <source>
        <dbReference type="EMBL" id="TDT89723.1"/>
    </source>
</evidence>
<reference evidence="5 6" key="1">
    <citation type="submission" date="2019-03" db="EMBL/GenBank/DDBJ databases">
        <title>Genomic Encyclopedia of Type Strains, Phase IV (KMG-IV): sequencing the most valuable type-strain genomes for metagenomic binning, comparative biology and taxonomic classification.</title>
        <authorList>
            <person name="Goeker M."/>
        </authorList>
    </citation>
    <scope>NUCLEOTIDE SEQUENCE [LARGE SCALE GENOMIC DNA]</scope>
    <source>
        <strain evidence="5 6">DSM 101483</strain>
    </source>
</reference>
<dbReference type="InterPro" id="IPR002104">
    <property type="entry name" value="Integrase_catalytic"/>
</dbReference>